<protein>
    <recommendedName>
        <fullName evidence="3 6">Flagellar basal body rod protein FlgB</fullName>
    </recommendedName>
</protein>
<keyword evidence="9" id="KW-1185">Reference proteome</keyword>
<evidence type="ECO:0000256" key="3">
    <source>
        <dbReference type="ARBA" id="ARBA00014376"/>
    </source>
</evidence>
<evidence type="ECO:0000256" key="5">
    <source>
        <dbReference type="ARBA" id="ARBA00024934"/>
    </source>
</evidence>
<dbReference type="PIRSF" id="PIRSF002889">
    <property type="entry name" value="Rod_FlgB"/>
    <property type="match status" value="1"/>
</dbReference>
<evidence type="ECO:0000256" key="1">
    <source>
        <dbReference type="ARBA" id="ARBA00004117"/>
    </source>
</evidence>
<organism evidence="8 9">
    <name type="scientific">Ventosimonas gracilis</name>
    <dbReference type="NCBI Taxonomy" id="1680762"/>
    <lineage>
        <taxon>Bacteria</taxon>
        <taxon>Pseudomonadati</taxon>
        <taxon>Pseudomonadota</taxon>
        <taxon>Gammaproteobacteria</taxon>
        <taxon>Pseudomonadales</taxon>
        <taxon>Ventosimonadaceae</taxon>
        <taxon>Ventosimonas</taxon>
    </lineage>
</organism>
<dbReference type="OrthoDB" id="9788334at2"/>
<dbReference type="EMBL" id="LSZO01000183">
    <property type="protein sequence ID" value="KXU36391.1"/>
    <property type="molecule type" value="Genomic_DNA"/>
</dbReference>
<sequence length="136" mass="14726">MNISFANALGLHEQALGLRARRAELLANNLANADTPNYQARDLDFSEALKRQVSGGGSATELTARITHHLHIPTGGQQVGDAHLKFRVPMQAAIDGNSVDADAEQARYAENSLRFQSSFTLLNNQFKGLLAAIRGE</sequence>
<dbReference type="PANTHER" id="PTHR30435:SF12">
    <property type="entry name" value="FLAGELLAR BASAL BODY ROD PROTEIN FLGB"/>
    <property type="match status" value="1"/>
</dbReference>
<evidence type="ECO:0000259" key="7">
    <source>
        <dbReference type="Pfam" id="PF00460"/>
    </source>
</evidence>
<comment type="function">
    <text evidence="5 6">Structural component of flagellum, the bacterial motility apparatus. Part of the rod structure of flagellar basal body.</text>
</comment>
<dbReference type="InterPro" id="IPR019776">
    <property type="entry name" value="Flagellar_basal_body_rod_CS"/>
</dbReference>
<reference evidence="8 9" key="1">
    <citation type="submission" date="2016-02" db="EMBL/GenBank/DDBJ databases">
        <authorList>
            <person name="Wen L."/>
            <person name="He K."/>
            <person name="Yang H."/>
        </authorList>
    </citation>
    <scope>NUCLEOTIDE SEQUENCE [LARGE SCALE GENOMIC DNA]</scope>
    <source>
        <strain evidence="8 9">CV58</strain>
    </source>
</reference>
<dbReference type="PROSITE" id="PS00588">
    <property type="entry name" value="FLAGELLA_BB_ROD"/>
    <property type="match status" value="1"/>
</dbReference>
<keyword evidence="4 6" id="KW-0975">Bacterial flagellum</keyword>
<feature type="domain" description="Flagellar basal body rod protein N-terminal" evidence="7">
    <location>
        <begin position="12"/>
        <end position="39"/>
    </location>
</feature>
<keyword evidence="8" id="KW-0966">Cell projection</keyword>
<evidence type="ECO:0000256" key="4">
    <source>
        <dbReference type="ARBA" id="ARBA00023143"/>
    </source>
</evidence>
<evidence type="ECO:0000313" key="8">
    <source>
        <dbReference type="EMBL" id="KXU36391.1"/>
    </source>
</evidence>
<dbReference type="GO" id="GO:0030694">
    <property type="term" value="C:bacterial-type flagellum basal body, rod"/>
    <property type="evidence" value="ECO:0007669"/>
    <property type="project" value="InterPro"/>
</dbReference>
<dbReference type="InterPro" id="IPR006300">
    <property type="entry name" value="FlgB"/>
</dbReference>
<dbReference type="InterPro" id="IPR001444">
    <property type="entry name" value="Flag_bb_rod_N"/>
</dbReference>
<evidence type="ECO:0000256" key="2">
    <source>
        <dbReference type="ARBA" id="ARBA00009677"/>
    </source>
</evidence>
<keyword evidence="8" id="KW-0969">Cilium</keyword>
<comment type="similarity">
    <text evidence="2 6">Belongs to the flagella basal body rod proteins family.</text>
</comment>
<accession>A0A139SPL2</accession>
<evidence type="ECO:0000313" key="9">
    <source>
        <dbReference type="Proteomes" id="UP000072660"/>
    </source>
</evidence>
<comment type="subcellular location">
    <subcellularLocation>
        <location evidence="1 6">Bacterial flagellum basal body</location>
    </subcellularLocation>
</comment>
<keyword evidence="8" id="KW-0282">Flagellum</keyword>
<gene>
    <name evidence="8" type="primary">flgB</name>
    <name evidence="8" type="ORF">AXE65_05040</name>
</gene>
<comment type="subunit">
    <text evidence="6">The basal body constitutes a major portion of the flagellar organelle and consists of a number of rings mounted on a central rod.</text>
</comment>
<evidence type="ECO:0000256" key="6">
    <source>
        <dbReference type="PIRNR" id="PIRNR002889"/>
    </source>
</evidence>
<name>A0A139SPL2_9GAMM</name>
<dbReference type="RefSeq" id="WP_068391701.1">
    <property type="nucleotide sequence ID" value="NZ_LSZO01000183.1"/>
</dbReference>
<dbReference type="PANTHER" id="PTHR30435">
    <property type="entry name" value="FLAGELLAR PROTEIN"/>
    <property type="match status" value="1"/>
</dbReference>
<dbReference type="Pfam" id="PF00460">
    <property type="entry name" value="Flg_bb_rod"/>
    <property type="match status" value="1"/>
</dbReference>
<dbReference type="Proteomes" id="UP000072660">
    <property type="component" value="Unassembled WGS sequence"/>
</dbReference>
<dbReference type="AlphaFoldDB" id="A0A139SPL2"/>
<dbReference type="GO" id="GO:0071978">
    <property type="term" value="P:bacterial-type flagellum-dependent swarming motility"/>
    <property type="evidence" value="ECO:0007669"/>
    <property type="project" value="TreeGrafter"/>
</dbReference>
<proteinExistence type="inferred from homology"/>
<dbReference type="NCBIfam" id="TIGR01396">
    <property type="entry name" value="FlgB"/>
    <property type="match status" value="1"/>
</dbReference>
<comment type="caution">
    <text evidence="8">The sequence shown here is derived from an EMBL/GenBank/DDBJ whole genome shotgun (WGS) entry which is preliminary data.</text>
</comment>